<dbReference type="EMBL" id="CAJIMS010000001">
    <property type="protein sequence ID" value="CAD7798988.1"/>
    <property type="molecule type" value="Genomic_DNA"/>
</dbReference>
<sequence>MSIGLNVGYKYNSGIFSVEGIDIDKISTKKFEFSGIKIIPEFRWYLEKGGMTGFYIGGYLKYQNYKTPIEGIYTDNNYQTSPIDLVAQVKTTAVGLQVGYKLVIKKKFFADFLIAGPGFGSNTFEIKENKPLPQGFYNDLNDALEIYNLYDNYKLDVKFDTNQKTDKINLPTFRYGIKVGYMF</sequence>
<dbReference type="AlphaFoldDB" id="A0A9N8QR99"/>
<protein>
    <submittedName>
        <fullName evidence="1">Uncharacterized protein</fullName>
    </submittedName>
</protein>
<dbReference type="Pfam" id="PF12099">
    <property type="entry name" value="DUF3575"/>
    <property type="match status" value="1"/>
</dbReference>
<accession>A0A9N8QR99</accession>
<organism evidence="1 2">
    <name type="scientific">Chryseobacterium aquaeductus</name>
    <dbReference type="NCBI Taxonomy" id="2675056"/>
    <lineage>
        <taxon>Bacteria</taxon>
        <taxon>Pseudomonadati</taxon>
        <taxon>Bacteroidota</taxon>
        <taxon>Flavobacteriia</taxon>
        <taxon>Flavobacteriales</taxon>
        <taxon>Weeksellaceae</taxon>
        <taxon>Chryseobacterium group</taxon>
        <taxon>Chryseobacterium</taxon>
    </lineage>
</organism>
<evidence type="ECO:0000313" key="1">
    <source>
        <dbReference type="EMBL" id="CAD7798988.1"/>
    </source>
</evidence>
<dbReference type="Proteomes" id="UP000662618">
    <property type="component" value="Unassembled WGS sequence"/>
</dbReference>
<gene>
    <name evidence="1" type="ORF">CHRY9390_00417</name>
</gene>
<proteinExistence type="predicted"/>
<evidence type="ECO:0000313" key="2">
    <source>
        <dbReference type="Proteomes" id="UP000662618"/>
    </source>
</evidence>
<dbReference type="InterPro" id="IPR021958">
    <property type="entry name" value="DUF3575"/>
</dbReference>
<name>A0A9N8QR99_9FLAO</name>
<reference evidence="1" key="1">
    <citation type="submission" date="2020-12" db="EMBL/GenBank/DDBJ databases">
        <authorList>
            <person name="Rodrigo-Torres L."/>
            <person name="Arahal R. D."/>
            <person name="Lucena T."/>
        </authorList>
    </citation>
    <scope>NUCLEOTIDE SEQUENCE</scope>
    <source>
        <strain evidence="1">CECT 9390</strain>
    </source>
</reference>
<keyword evidence="2" id="KW-1185">Reference proteome</keyword>
<comment type="caution">
    <text evidence="1">The sequence shown here is derived from an EMBL/GenBank/DDBJ whole genome shotgun (WGS) entry which is preliminary data.</text>
</comment>